<evidence type="ECO:0000313" key="10">
    <source>
        <dbReference type="EMBL" id="NMG16747.1"/>
    </source>
</evidence>
<feature type="domain" description="RDD" evidence="8">
    <location>
        <begin position="81"/>
        <end position="238"/>
    </location>
</feature>
<feature type="domain" description="GYF" evidence="9">
    <location>
        <begin position="14"/>
        <end position="63"/>
    </location>
</feature>
<evidence type="ECO:0000256" key="1">
    <source>
        <dbReference type="ARBA" id="ARBA00004651"/>
    </source>
</evidence>
<keyword evidence="4 7" id="KW-1133">Transmembrane helix</keyword>
<evidence type="ECO:0000256" key="2">
    <source>
        <dbReference type="ARBA" id="ARBA00022475"/>
    </source>
</evidence>
<sequence length="421" mass="46959">MAAAIEEGFFVNGWWYESRGNRRGPVPIELLKTLLDERQISLDTLVWREDMENWERLSSLVELAQMIPAAPPPLPKARPVTAGPWRRFWARTLDTWLELVVVVLLMLVVSRMFPSVQEWFSTPTGSAFFALTMLPSAQAVDATSHVIFGNTLGKALLGLHVANRNGHPLIFSEHLERNLGMWLRGIALGFPLIGHVAMWRQANRLRQKQLASYDESGGFTVLVSPVGGVHIVGFVVVFAALALVVLTLNTMDRTMSSKADLTATASVETNSSTTGMTSPGRWKNPRSGHEVMLPLGWDVSQKSTGPARVSYEFNDALRRTRVEFGFETEERRSINDYVQEDRNRIFPSVRFGGEGEYRTIRGHAGWSSDGIPSDNRSGAAFAVIIQTPEGFWWAASVIYPPTEVDRPDARALMFDLLKTAM</sequence>
<keyword evidence="2" id="KW-1003">Cell membrane</keyword>
<feature type="region of interest" description="Disordered" evidence="6">
    <location>
        <begin position="266"/>
        <end position="285"/>
    </location>
</feature>
<dbReference type="Pfam" id="PF06271">
    <property type="entry name" value="RDD"/>
    <property type="match status" value="1"/>
</dbReference>
<evidence type="ECO:0000259" key="8">
    <source>
        <dbReference type="Pfam" id="PF06271"/>
    </source>
</evidence>
<dbReference type="InterPro" id="IPR025640">
    <property type="entry name" value="GYF_2"/>
</dbReference>
<keyword evidence="11" id="KW-1185">Reference proteome</keyword>
<keyword evidence="3 7" id="KW-0812">Transmembrane</keyword>
<dbReference type="InterPro" id="IPR010432">
    <property type="entry name" value="RDD"/>
</dbReference>
<evidence type="ECO:0000313" key="11">
    <source>
        <dbReference type="Proteomes" id="UP000633943"/>
    </source>
</evidence>
<dbReference type="EMBL" id="WTVP01000045">
    <property type="protein sequence ID" value="NMG16747.1"/>
    <property type="molecule type" value="Genomic_DNA"/>
</dbReference>
<gene>
    <name evidence="10" type="ORF">GPA24_14620</name>
</gene>
<comment type="caution">
    <text evidence="10">The sequence shown here is derived from an EMBL/GenBank/DDBJ whole genome shotgun (WGS) entry which is preliminary data.</text>
</comment>
<keyword evidence="5 7" id="KW-0472">Membrane</keyword>
<comment type="subcellular location">
    <subcellularLocation>
        <location evidence="1">Cell membrane</location>
        <topology evidence="1">Multi-pass membrane protein</topology>
    </subcellularLocation>
</comment>
<dbReference type="PANTHER" id="PTHR36115:SF4">
    <property type="entry name" value="MEMBRANE PROTEIN"/>
    <property type="match status" value="1"/>
</dbReference>
<name>A0ABX1NYK3_9RHOO</name>
<dbReference type="Proteomes" id="UP000633943">
    <property type="component" value="Unassembled WGS sequence"/>
</dbReference>
<reference evidence="10 11" key="1">
    <citation type="submission" date="2019-12" db="EMBL/GenBank/DDBJ databases">
        <title>Comparative genomics gives insights into the taxonomy of the Azoarcus-Aromatoleum group and reveals separate origins of nif in the plant-associated Azoarcus and non-plant-associated Aromatoleum sub-groups.</title>
        <authorList>
            <person name="Lafos M."/>
            <person name="Maluk M."/>
            <person name="Batista M."/>
            <person name="Junghare M."/>
            <person name="Carmona M."/>
            <person name="Faoro H."/>
            <person name="Cruz L.M."/>
            <person name="Battistoni F."/>
            <person name="De Souza E."/>
            <person name="Pedrosa F."/>
            <person name="Chen W.-M."/>
            <person name="Poole P.S."/>
            <person name="Dixon R.A."/>
            <person name="James E.K."/>
        </authorList>
    </citation>
    <scope>NUCLEOTIDE SEQUENCE [LARGE SCALE GENOMIC DNA]</scope>
    <source>
        <strain evidence="10 11">PbN1</strain>
    </source>
</reference>
<dbReference type="PANTHER" id="PTHR36115">
    <property type="entry name" value="PROLINE-RICH ANTIGEN HOMOLOG-RELATED"/>
    <property type="match status" value="1"/>
</dbReference>
<dbReference type="InterPro" id="IPR051791">
    <property type="entry name" value="Pra-immunoreactive"/>
</dbReference>
<proteinExistence type="predicted"/>
<organism evidence="10 11">
    <name type="scientific">Aromatoleum bremense</name>
    <dbReference type="NCBI Taxonomy" id="76115"/>
    <lineage>
        <taxon>Bacteria</taxon>
        <taxon>Pseudomonadati</taxon>
        <taxon>Pseudomonadota</taxon>
        <taxon>Betaproteobacteria</taxon>
        <taxon>Rhodocyclales</taxon>
        <taxon>Rhodocyclaceae</taxon>
        <taxon>Aromatoleum</taxon>
    </lineage>
</organism>
<feature type="transmembrane region" description="Helical" evidence="7">
    <location>
        <begin position="219"/>
        <end position="248"/>
    </location>
</feature>
<evidence type="ECO:0000256" key="7">
    <source>
        <dbReference type="SAM" id="Phobius"/>
    </source>
</evidence>
<accession>A0ABX1NYK3</accession>
<evidence type="ECO:0000259" key="9">
    <source>
        <dbReference type="Pfam" id="PF14237"/>
    </source>
</evidence>
<dbReference type="RefSeq" id="WP_169203313.1">
    <property type="nucleotide sequence ID" value="NZ_CP059467.1"/>
</dbReference>
<evidence type="ECO:0000256" key="3">
    <source>
        <dbReference type="ARBA" id="ARBA00022692"/>
    </source>
</evidence>
<protein>
    <submittedName>
        <fullName evidence="10">DUF4339 domain-containing protein</fullName>
    </submittedName>
</protein>
<evidence type="ECO:0000256" key="4">
    <source>
        <dbReference type="ARBA" id="ARBA00022989"/>
    </source>
</evidence>
<evidence type="ECO:0000256" key="6">
    <source>
        <dbReference type="SAM" id="MobiDB-lite"/>
    </source>
</evidence>
<evidence type="ECO:0000256" key="5">
    <source>
        <dbReference type="ARBA" id="ARBA00023136"/>
    </source>
</evidence>
<dbReference type="Pfam" id="PF14237">
    <property type="entry name" value="GYF_2"/>
    <property type="match status" value="1"/>
</dbReference>
<feature type="compositionally biased region" description="Polar residues" evidence="6">
    <location>
        <begin position="266"/>
        <end position="277"/>
    </location>
</feature>